<dbReference type="Proteomes" id="UP001216390">
    <property type="component" value="Chromosome"/>
</dbReference>
<keyword evidence="3" id="KW-1185">Reference proteome</keyword>
<evidence type="ECO:0000313" key="2">
    <source>
        <dbReference type="EMBL" id="WCO65473.1"/>
    </source>
</evidence>
<dbReference type="Gene3D" id="3.20.20.140">
    <property type="entry name" value="Metal-dependent hydrolases"/>
    <property type="match status" value="1"/>
</dbReference>
<dbReference type="RefSeq" id="WP_272734998.1">
    <property type="nucleotide sequence ID" value="NZ_CP116942.1"/>
</dbReference>
<feature type="domain" description="Amidohydrolase-related" evidence="1">
    <location>
        <begin position="70"/>
        <end position="306"/>
    </location>
</feature>
<evidence type="ECO:0000313" key="3">
    <source>
        <dbReference type="Proteomes" id="UP001216390"/>
    </source>
</evidence>
<evidence type="ECO:0000259" key="1">
    <source>
        <dbReference type="Pfam" id="PF04909"/>
    </source>
</evidence>
<accession>A0AAE9Y6X3</accession>
<protein>
    <submittedName>
        <fullName evidence="2">Amidohydrolase family protein</fullName>
    </submittedName>
</protein>
<dbReference type="SUPFAM" id="SSF51556">
    <property type="entry name" value="Metallo-dependent hydrolases"/>
    <property type="match status" value="1"/>
</dbReference>
<dbReference type="InterPro" id="IPR006680">
    <property type="entry name" value="Amidohydro-rel"/>
</dbReference>
<dbReference type="EMBL" id="CP116942">
    <property type="protein sequence ID" value="WCO65473.1"/>
    <property type="molecule type" value="Genomic_DNA"/>
</dbReference>
<reference evidence="2" key="1">
    <citation type="submission" date="2023-01" db="EMBL/GenBank/DDBJ databases">
        <title>The diversity of Class Acidimicrobiia in South China Sea sediment environments and the proposal of Iamia marina sp. nov., a novel species of the genus Iamia.</title>
        <authorList>
            <person name="He Y."/>
            <person name="Tian X."/>
        </authorList>
    </citation>
    <scope>NUCLEOTIDE SEQUENCE</scope>
    <source>
        <strain evidence="2">DSM 19957</strain>
    </source>
</reference>
<dbReference type="InterPro" id="IPR032466">
    <property type="entry name" value="Metal_Hydrolase"/>
</dbReference>
<dbReference type="GO" id="GO:0016787">
    <property type="term" value="F:hydrolase activity"/>
    <property type="evidence" value="ECO:0007669"/>
    <property type="project" value="InterPro"/>
</dbReference>
<proteinExistence type="predicted"/>
<dbReference type="AlphaFoldDB" id="A0AAE9Y6X3"/>
<sequence length="317" mass="34967">MTDPATAPTDAGGSAFEAARAGGVIDTFLAMPDTRAKQAAKYDKIRALANDEGTKGMEMPAEYMFKGVPQYADDEVDDPVQVVLGEMAKHRISTFLTGVHENEHSRRAVREMPQHFVGMLNVDPNEGMGALRAIDAAVEEWGSSLKAVHVWGTGLIPQVPLDDRRMWPIYGKCIEVGRPIIVYAGVPGPRIPMGPQLPILLDEVCWAWPELTVVVRHGADPWTELMVKLLLKYPGLHYSTSAFAPKYYPEEIVTFANKRGAEKVLYAGYYASGLTLDRIFSELPGVPFRDHVWPMFLRDNAARVFDIPPVAPPAPPT</sequence>
<organism evidence="2 3">
    <name type="scientific">Iamia majanohamensis</name>
    <dbReference type="NCBI Taxonomy" id="467976"/>
    <lineage>
        <taxon>Bacteria</taxon>
        <taxon>Bacillati</taxon>
        <taxon>Actinomycetota</taxon>
        <taxon>Acidimicrobiia</taxon>
        <taxon>Acidimicrobiales</taxon>
        <taxon>Iamiaceae</taxon>
        <taxon>Iamia</taxon>
    </lineage>
</organism>
<dbReference type="Pfam" id="PF04909">
    <property type="entry name" value="Amidohydro_2"/>
    <property type="match status" value="1"/>
</dbReference>
<gene>
    <name evidence="2" type="ORF">PO878_13300</name>
</gene>
<name>A0AAE9Y6X3_9ACTN</name>
<dbReference type="KEGG" id="ima:PO878_13300"/>